<evidence type="ECO:0000313" key="3">
    <source>
        <dbReference type="Proteomes" id="UP000639606"/>
    </source>
</evidence>
<reference evidence="2" key="2">
    <citation type="submission" date="2020-09" db="EMBL/GenBank/DDBJ databases">
        <authorList>
            <person name="Sun Q."/>
            <person name="Ohkuma M."/>
        </authorList>
    </citation>
    <scope>NUCLEOTIDE SEQUENCE</scope>
    <source>
        <strain evidence="2">JCM 3313</strain>
    </source>
</reference>
<dbReference type="EMBL" id="BMRG01000016">
    <property type="protein sequence ID" value="GGP76789.1"/>
    <property type="molecule type" value="Genomic_DNA"/>
</dbReference>
<comment type="caution">
    <text evidence="2">The sequence shown here is derived from an EMBL/GenBank/DDBJ whole genome shotgun (WGS) entry which is preliminary data.</text>
</comment>
<proteinExistence type="predicted"/>
<dbReference type="RefSeq" id="WP_189226511.1">
    <property type="nucleotide sequence ID" value="NZ_BMRG01000016.1"/>
</dbReference>
<sequence>MPWVERHRRRLPGAWFRTTTVERHYRKSPATAPTVIAVVLAVILLLVLIF</sequence>
<organism evidence="2 3">
    <name type="scientific">Saccharothrix coeruleofusca</name>
    <dbReference type="NCBI Taxonomy" id="33919"/>
    <lineage>
        <taxon>Bacteria</taxon>
        <taxon>Bacillati</taxon>
        <taxon>Actinomycetota</taxon>
        <taxon>Actinomycetes</taxon>
        <taxon>Pseudonocardiales</taxon>
        <taxon>Pseudonocardiaceae</taxon>
        <taxon>Saccharothrix</taxon>
    </lineage>
</organism>
<accession>A0A918ARA7</accession>
<dbReference type="Proteomes" id="UP000639606">
    <property type="component" value="Unassembled WGS sequence"/>
</dbReference>
<name>A0A918ARA7_9PSEU</name>
<protein>
    <submittedName>
        <fullName evidence="2">Uncharacterized protein</fullName>
    </submittedName>
</protein>
<gene>
    <name evidence="2" type="ORF">GCM10010185_58200</name>
</gene>
<reference evidence="2" key="1">
    <citation type="journal article" date="2014" name="Int. J. Syst. Evol. Microbiol.">
        <title>Complete genome sequence of Corynebacterium casei LMG S-19264T (=DSM 44701T), isolated from a smear-ripened cheese.</title>
        <authorList>
            <consortium name="US DOE Joint Genome Institute (JGI-PGF)"/>
            <person name="Walter F."/>
            <person name="Albersmeier A."/>
            <person name="Kalinowski J."/>
            <person name="Ruckert C."/>
        </authorList>
    </citation>
    <scope>NUCLEOTIDE SEQUENCE</scope>
    <source>
        <strain evidence="2">JCM 3313</strain>
    </source>
</reference>
<keyword evidence="1" id="KW-1133">Transmembrane helix</keyword>
<keyword evidence="1" id="KW-0812">Transmembrane</keyword>
<keyword evidence="1" id="KW-0472">Membrane</keyword>
<keyword evidence="3" id="KW-1185">Reference proteome</keyword>
<evidence type="ECO:0000313" key="2">
    <source>
        <dbReference type="EMBL" id="GGP76789.1"/>
    </source>
</evidence>
<evidence type="ECO:0000256" key="1">
    <source>
        <dbReference type="SAM" id="Phobius"/>
    </source>
</evidence>
<feature type="transmembrane region" description="Helical" evidence="1">
    <location>
        <begin position="30"/>
        <end position="49"/>
    </location>
</feature>
<dbReference type="AlphaFoldDB" id="A0A918ARA7"/>